<name>A0ABM1TG90_LIMPO</name>
<proteinExistence type="predicted"/>
<evidence type="ECO:0000313" key="3">
    <source>
        <dbReference type="RefSeq" id="XP_022254896.1"/>
    </source>
</evidence>
<feature type="region of interest" description="Disordered" evidence="1">
    <location>
        <begin position="292"/>
        <end position="340"/>
    </location>
</feature>
<dbReference type="GeneID" id="106469842"/>
<keyword evidence="2" id="KW-1185">Reference proteome</keyword>
<protein>
    <submittedName>
        <fullName evidence="3 4">Uncharacterized protein LOC106469842 isoform X1</fullName>
    </submittedName>
</protein>
<feature type="region of interest" description="Disordered" evidence="1">
    <location>
        <begin position="163"/>
        <end position="223"/>
    </location>
</feature>
<dbReference type="Proteomes" id="UP000694941">
    <property type="component" value="Unplaced"/>
</dbReference>
<accession>A0ABM1TG90</accession>
<sequence length="502" mass="56910">MNKNRLVMQKVEETKKKCDVIRGEMGTEAVKINVDTESNLVAPHQKVIQEDVHLRAPPSCFSDQCMMERQGYFPHRSRGSRRHHSNYRVRCFKNTRRREINSNQDHLSDKEESKVNLNLEMTEKKKKEYELLKTARIQTGQELVNQSKTTSRYCRRDLETSSHGFTKAERTSSKSDSQEKGKNWRSWRSERSWHGGPVVTNRKGQRGMERGRPPSWGPRRGGRRFLRQRGCYSSFGNFMLDTDPDIEDESDVAPTRNRSVRLNQDMTITVKVKNEMSTTGVNVSRVIPPTISSKSSQQRMLTTTGHQNKPPKKPVIYVSKRQKSGSSLPNESKESERDKCSIETELSDTFKTKINLTENQDCKISSSSATVQTTIGKNTAVTSNDSCVEAKNNSSVSPHQNATDFKEDVLSCTAIKSELEEIDKAPVEDENCKTKMSINSSTTESEGDDSWEDMTSGPESLELSGISFNKAEVINHRSKSREDQSCCTKDGLEESVNTIENL</sequence>
<feature type="compositionally biased region" description="Basic and acidic residues" evidence="1">
    <location>
        <begin position="163"/>
        <end position="193"/>
    </location>
</feature>
<dbReference type="RefSeq" id="XP_022254904.1">
    <property type="nucleotide sequence ID" value="XM_022399196.1"/>
</dbReference>
<organism evidence="2 3">
    <name type="scientific">Limulus polyphemus</name>
    <name type="common">Atlantic horseshoe crab</name>
    <dbReference type="NCBI Taxonomy" id="6850"/>
    <lineage>
        <taxon>Eukaryota</taxon>
        <taxon>Metazoa</taxon>
        <taxon>Ecdysozoa</taxon>
        <taxon>Arthropoda</taxon>
        <taxon>Chelicerata</taxon>
        <taxon>Merostomata</taxon>
        <taxon>Xiphosura</taxon>
        <taxon>Limulidae</taxon>
        <taxon>Limulus</taxon>
    </lineage>
</organism>
<feature type="compositionally biased region" description="Basic and acidic residues" evidence="1">
    <location>
        <begin position="331"/>
        <end position="340"/>
    </location>
</feature>
<dbReference type="RefSeq" id="XP_022254896.1">
    <property type="nucleotide sequence ID" value="XM_022399188.1"/>
</dbReference>
<feature type="compositionally biased region" description="Polar residues" evidence="1">
    <location>
        <begin position="292"/>
        <end position="307"/>
    </location>
</feature>
<evidence type="ECO:0000313" key="2">
    <source>
        <dbReference type="Proteomes" id="UP000694941"/>
    </source>
</evidence>
<evidence type="ECO:0000313" key="4">
    <source>
        <dbReference type="RefSeq" id="XP_022254904.1"/>
    </source>
</evidence>
<gene>
    <name evidence="3 4" type="primary">LOC106469842</name>
</gene>
<feature type="region of interest" description="Disordered" evidence="1">
    <location>
        <begin position="435"/>
        <end position="502"/>
    </location>
</feature>
<evidence type="ECO:0000256" key="1">
    <source>
        <dbReference type="SAM" id="MobiDB-lite"/>
    </source>
</evidence>
<reference evidence="3 4" key="1">
    <citation type="submission" date="2025-05" db="UniProtKB">
        <authorList>
            <consortium name="RefSeq"/>
        </authorList>
    </citation>
    <scope>IDENTIFICATION</scope>
    <source>
        <tissue evidence="3 4">Muscle</tissue>
    </source>
</reference>
<feature type="compositionally biased region" description="Polar residues" evidence="1">
    <location>
        <begin position="435"/>
        <end position="444"/>
    </location>
</feature>